<accession>A0A967AUZ2</accession>
<sequence>MNLIVKKRRPLFGIWVILLIVSCNSGPKITMTSLPKSENHETRKKGVVHEVVVKEILPANQYTYAKVKEGRREYWIATGKQTVQKDSTYFYAEALLKTSFESKEHERVFDTLYLVNKLLPKDHGFILANTNKGAGLLTKSGLDNAGKGISMDMKEASVELITIAELVQNPRRFQDKIIELSGKCVKVNAGILQRNWIHLRDGSQDDFDLVITSEEEVAKGATITVRGIVRLDQDFGSGYSYPILVEEGTVIQ</sequence>
<evidence type="ECO:0000313" key="2">
    <source>
        <dbReference type="Proteomes" id="UP000707206"/>
    </source>
</evidence>
<evidence type="ECO:0000313" key="1">
    <source>
        <dbReference type="EMBL" id="NHF59650.1"/>
    </source>
</evidence>
<dbReference type="AlphaFoldDB" id="A0A967AUZ2"/>
<comment type="caution">
    <text evidence="1">The sequence shown here is derived from an EMBL/GenBank/DDBJ whole genome shotgun (WGS) entry which is preliminary data.</text>
</comment>
<reference evidence="1" key="1">
    <citation type="submission" date="2019-07" db="EMBL/GenBank/DDBJ databases">
        <authorList>
            <person name="De-Chao Zhang Q."/>
        </authorList>
    </citation>
    <scope>NUCLEOTIDE SEQUENCE</scope>
    <source>
        <strain evidence="1">TP-CH-4</strain>
    </source>
</reference>
<dbReference type="Proteomes" id="UP000707206">
    <property type="component" value="Unassembled WGS sequence"/>
</dbReference>
<reference evidence="1" key="2">
    <citation type="submission" date="2020-03" db="EMBL/GenBank/DDBJ databases">
        <title>Flavobacteriaceae bacterium strain TP-CH-4, a member of the family Flavobacteriaceae isolated from a deep-sea seamount.</title>
        <authorList>
            <person name="Zhang D.-C."/>
        </authorList>
    </citation>
    <scope>NUCLEOTIDE SEQUENCE</scope>
    <source>
        <strain evidence="1">TP-CH-4</strain>
    </source>
</reference>
<dbReference type="RefSeq" id="WP_152574141.1">
    <property type="nucleotide sequence ID" value="NZ_VIKU02000002.1"/>
</dbReference>
<gene>
    <name evidence="1" type="ORF">FK220_009880</name>
</gene>
<proteinExistence type="predicted"/>
<name>A0A967AUZ2_9FLAO</name>
<keyword evidence="2" id="KW-1185">Reference proteome</keyword>
<protein>
    <submittedName>
        <fullName evidence="1">Uncharacterized protein</fullName>
    </submittedName>
</protein>
<dbReference type="EMBL" id="VIKU02000002">
    <property type="protein sequence ID" value="NHF59650.1"/>
    <property type="molecule type" value="Genomic_DNA"/>
</dbReference>
<dbReference type="PROSITE" id="PS51257">
    <property type="entry name" value="PROKAR_LIPOPROTEIN"/>
    <property type="match status" value="1"/>
</dbReference>
<organism evidence="1 2">
    <name type="scientific">Pelagihabitans pacificus</name>
    <dbReference type="NCBI Taxonomy" id="2696054"/>
    <lineage>
        <taxon>Bacteria</taxon>
        <taxon>Pseudomonadati</taxon>
        <taxon>Bacteroidota</taxon>
        <taxon>Flavobacteriia</taxon>
        <taxon>Flavobacteriales</taxon>
        <taxon>Flavobacteriaceae</taxon>
        <taxon>Pelagihabitans</taxon>
    </lineage>
</organism>